<dbReference type="Pfam" id="PF13238">
    <property type="entry name" value="AAA_18"/>
    <property type="match status" value="1"/>
</dbReference>
<evidence type="ECO:0000313" key="1">
    <source>
        <dbReference type="EMBL" id="PKM91669.1"/>
    </source>
</evidence>
<dbReference type="PANTHER" id="PTHR41930:SF1">
    <property type="entry name" value="DEPHOSPHO-COA KINASE"/>
    <property type="match status" value="1"/>
</dbReference>
<organism evidence="1 2">
    <name type="scientific">Candidatus Falkowbacteria bacterium HGW-Falkowbacteria-1</name>
    <dbReference type="NCBI Taxonomy" id="2013768"/>
    <lineage>
        <taxon>Bacteria</taxon>
        <taxon>Candidatus Falkowiibacteriota</taxon>
    </lineage>
</organism>
<proteinExistence type="predicted"/>
<comment type="caution">
    <text evidence="1">The sequence shown here is derived from an EMBL/GenBank/DDBJ whole genome shotgun (WGS) entry which is preliminary data.</text>
</comment>
<dbReference type="Proteomes" id="UP000233517">
    <property type="component" value="Unassembled WGS sequence"/>
</dbReference>
<evidence type="ECO:0008006" key="3">
    <source>
        <dbReference type="Google" id="ProtNLM"/>
    </source>
</evidence>
<protein>
    <recommendedName>
        <fullName evidence="3">Dephospho-CoA kinase</fullName>
    </recommendedName>
</protein>
<name>A0A2N2EAE7_9BACT</name>
<dbReference type="PANTHER" id="PTHR41930">
    <property type="entry name" value="UPF0200 PROTEIN MJ1399"/>
    <property type="match status" value="1"/>
</dbReference>
<gene>
    <name evidence="1" type="ORF">CVU82_00460</name>
</gene>
<dbReference type="AlphaFoldDB" id="A0A2N2EAE7"/>
<sequence length="187" mass="21636">MEKKIIIGLVGQIACGKGVMKKYLIKKNYASDYRFSTILRDVLNRLGVEINRNSLQKVSTILRQNFGEDLLAKAIAKDAKNDNSHFIVIDGIRRMADVKYLKELPEFKLISIVADKEIRYKRVLDRNENAGDDKKTIEEFEQEEMAETEEEIPTVMKNADYEIINNSTWDKLHGQIDDIVEKIKNEK</sequence>
<dbReference type="SUPFAM" id="SSF52540">
    <property type="entry name" value="P-loop containing nucleoside triphosphate hydrolases"/>
    <property type="match status" value="1"/>
</dbReference>
<accession>A0A2N2EAE7</accession>
<dbReference type="EMBL" id="PHAI01000001">
    <property type="protein sequence ID" value="PKM91669.1"/>
    <property type="molecule type" value="Genomic_DNA"/>
</dbReference>
<dbReference type="Gene3D" id="3.40.50.300">
    <property type="entry name" value="P-loop containing nucleotide triphosphate hydrolases"/>
    <property type="match status" value="1"/>
</dbReference>
<reference evidence="1 2" key="1">
    <citation type="journal article" date="2017" name="ISME J.">
        <title>Potential for microbial H2 and metal transformations associated with novel bacteria and archaea in deep terrestrial subsurface sediments.</title>
        <authorList>
            <person name="Hernsdorf A.W."/>
            <person name="Amano Y."/>
            <person name="Miyakawa K."/>
            <person name="Ise K."/>
            <person name="Suzuki Y."/>
            <person name="Anantharaman K."/>
            <person name="Probst A."/>
            <person name="Burstein D."/>
            <person name="Thomas B.C."/>
            <person name="Banfield J.F."/>
        </authorList>
    </citation>
    <scope>NUCLEOTIDE SEQUENCE [LARGE SCALE GENOMIC DNA]</scope>
    <source>
        <strain evidence="1">HGW-Falkowbacteria-1</strain>
    </source>
</reference>
<dbReference type="InterPro" id="IPR027417">
    <property type="entry name" value="P-loop_NTPase"/>
</dbReference>
<evidence type="ECO:0000313" key="2">
    <source>
        <dbReference type="Proteomes" id="UP000233517"/>
    </source>
</evidence>